<dbReference type="GO" id="GO:0048280">
    <property type="term" value="P:vesicle fusion with Golgi apparatus"/>
    <property type="evidence" value="ECO:0007669"/>
    <property type="project" value="TreeGrafter"/>
</dbReference>
<dbReference type="EMBL" id="LR791794">
    <property type="protein sequence ID" value="CAB3267656.1"/>
    <property type="molecule type" value="mRNA"/>
</dbReference>
<dbReference type="GO" id="GO:0042147">
    <property type="term" value="P:retrograde transport, endosome to Golgi"/>
    <property type="evidence" value="ECO:0007669"/>
    <property type="project" value="TreeGrafter"/>
</dbReference>
<dbReference type="GO" id="GO:0006896">
    <property type="term" value="P:Golgi to vacuole transport"/>
    <property type="evidence" value="ECO:0007669"/>
    <property type="project" value="TreeGrafter"/>
</dbReference>
<reference evidence="18" key="1">
    <citation type="submission" date="2020-04" db="EMBL/GenBank/DDBJ databases">
        <authorList>
            <person name="Neveu A P."/>
        </authorList>
    </citation>
    <scope>NUCLEOTIDE SEQUENCE</scope>
    <source>
        <tissue evidence="18">Whole embryo</tissue>
    </source>
</reference>
<keyword evidence="4 16" id="KW-0812">Transmembrane</keyword>
<dbReference type="GO" id="GO:0005829">
    <property type="term" value="C:cytosol"/>
    <property type="evidence" value="ECO:0007669"/>
    <property type="project" value="GOC"/>
</dbReference>
<feature type="domain" description="T-SNARE coiled-coil homology" evidence="17">
    <location>
        <begin position="120"/>
        <end position="187"/>
    </location>
</feature>
<comment type="subunit">
    <text evidence="11">Interacts with distinct SNARE complexes that contain either STX5 or STX6. Interacts with NAPA and, to a lesser extent, with NAPG. Identified in a complex containing STX6, STX12, VAMP4 and VTI1A.</text>
</comment>
<evidence type="ECO:0000256" key="11">
    <source>
        <dbReference type="ARBA" id="ARBA00065755"/>
    </source>
</evidence>
<keyword evidence="3" id="KW-0813">Transport</keyword>
<evidence type="ECO:0000256" key="10">
    <source>
        <dbReference type="ARBA" id="ARBA00046280"/>
    </source>
</evidence>
<evidence type="ECO:0000256" key="14">
    <source>
        <dbReference type="ARBA" id="ARBA00082368"/>
    </source>
</evidence>
<evidence type="ECO:0000256" key="12">
    <source>
        <dbReference type="ARBA" id="ARBA00071612"/>
    </source>
</evidence>
<dbReference type="GO" id="GO:0031902">
    <property type="term" value="C:late endosome membrane"/>
    <property type="evidence" value="ECO:0007669"/>
    <property type="project" value="TreeGrafter"/>
</dbReference>
<dbReference type="PANTHER" id="PTHR21230:SF26">
    <property type="entry name" value="VESICLE TRANSPORT THROUGH INTERACTION WITH T-SNARES HOMOLOG 1A"/>
    <property type="match status" value="1"/>
</dbReference>
<dbReference type="Gene3D" id="1.20.58.400">
    <property type="entry name" value="t-snare proteins"/>
    <property type="match status" value="1"/>
</dbReference>
<evidence type="ECO:0000256" key="16">
    <source>
        <dbReference type="SAM" id="Phobius"/>
    </source>
</evidence>
<dbReference type="Pfam" id="PF12352">
    <property type="entry name" value="V-SNARE_C"/>
    <property type="match status" value="1"/>
</dbReference>
<evidence type="ECO:0000256" key="6">
    <source>
        <dbReference type="ARBA" id="ARBA00022989"/>
    </source>
</evidence>
<dbReference type="GO" id="GO:0006886">
    <property type="term" value="P:intracellular protein transport"/>
    <property type="evidence" value="ECO:0007669"/>
    <property type="project" value="InterPro"/>
</dbReference>
<dbReference type="FunFam" id="1.20.58.400:FF:000001">
    <property type="entry name" value="Vesicle transport through interaction with t-SNAREs homolog 1A"/>
    <property type="match status" value="1"/>
</dbReference>
<sequence length="219" mass="25310">MASLVKSYEQQFSTLTAEITQRIGTISLYHGAEKKSLISTIERQLDEAQELLEQMDLEVRELSSAERGKLMGRLKSYQHEFNNLESQIKKAKTSSINKANQMREELLGMDEYGNDDQKTRLLDNTERLENSSRRLEIGYRVATETEKIGQDILDNLHRDRETINRSRQRLREGDEHLGKGSRILSGMMRRIIQNRILTLAIIVFLIIVIAVVVYITSNR</sequence>
<dbReference type="InterPro" id="IPR000727">
    <property type="entry name" value="T_SNARE_dom"/>
</dbReference>
<comment type="subcellular location">
    <subcellularLocation>
        <location evidence="10">Endomembrane system</location>
        <topology evidence="10">Single-pass type IV membrane protein</topology>
    </subcellularLocation>
    <subcellularLocation>
        <location evidence="1">Golgi apparatus membrane</location>
        <topology evidence="1">Single-pass membrane protein</topology>
    </subcellularLocation>
</comment>
<name>A0A6F9DXF9_9ASCI</name>
<evidence type="ECO:0000256" key="3">
    <source>
        <dbReference type="ARBA" id="ARBA00022448"/>
    </source>
</evidence>
<dbReference type="GO" id="GO:0000149">
    <property type="term" value="F:SNARE binding"/>
    <property type="evidence" value="ECO:0007669"/>
    <property type="project" value="TreeGrafter"/>
</dbReference>
<dbReference type="SMART" id="SM00397">
    <property type="entry name" value="t_SNARE"/>
    <property type="match status" value="1"/>
</dbReference>
<keyword evidence="8 15" id="KW-0175">Coiled coil</keyword>
<dbReference type="SUPFAM" id="SSF47661">
    <property type="entry name" value="t-snare proteins"/>
    <property type="match status" value="1"/>
</dbReference>
<dbReference type="GO" id="GO:0006891">
    <property type="term" value="P:intra-Golgi vesicle-mediated transport"/>
    <property type="evidence" value="ECO:0007669"/>
    <property type="project" value="TreeGrafter"/>
</dbReference>
<gene>
    <name evidence="18" type="primary">Vti1a</name>
</gene>
<feature type="coiled-coil region" evidence="15">
    <location>
        <begin position="34"/>
        <end position="94"/>
    </location>
</feature>
<evidence type="ECO:0000259" key="17">
    <source>
        <dbReference type="SMART" id="SM00397"/>
    </source>
</evidence>
<dbReference type="GO" id="GO:0031201">
    <property type="term" value="C:SNARE complex"/>
    <property type="evidence" value="ECO:0007669"/>
    <property type="project" value="TreeGrafter"/>
</dbReference>
<evidence type="ECO:0000256" key="7">
    <source>
        <dbReference type="ARBA" id="ARBA00023034"/>
    </source>
</evidence>
<dbReference type="GO" id="GO:0012507">
    <property type="term" value="C:ER to Golgi transport vesicle membrane"/>
    <property type="evidence" value="ECO:0007669"/>
    <property type="project" value="TreeGrafter"/>
</dbReference>
<dbReference type="PANTHER" id="PTHR21230">
    <property type="entry name" value="VESICLE TRANSPORT V-SNARE PROTEIN VTI1-RELATED"/>
    <property type="match status" value="1"/>
</dbReference>
<evidence type="ECO:0000313" key="18">
    <source>
        <dbReference type="EMBL" id="CAB3267656.1"/>
    </source>
</evidence>
<evidence type="ECO:0000256" key="13">
    <source>
        <dbReference type="ARBA" id="ARBA00081711"/>
    </source>
</evidence>
<evidence type="ECO:0000256" key="1">
    <source>
        <dbReference type="ARBA" id="ARBA00004194"/>
    </source>
</evidence>
<evidence type="ECO:0000256" key="8">
    <source>
        <dbReference type="ARBA" id="ARBA00023054"/>
    </source>
</evidence>
<dbReference type="InterPro" id="IPR007705">
    <property type="entry name" value="Vesicle_trsprt_v-SNARE_N"/>
</dbReference>
<dbReference type="CDD" id="cd15891">
    <property type="entry name" value="SNARE_Vti1a"/>
    <property type="match status" value="1"/>
</dbReference>
<dbReference type="SUPFAM" id="SSF58038">
    <property type="entry name" value="SNARE fusion complex"/>
    <property type="match status" value="1"/>
</dbReference>
<dbReference type="FunFam" id="1.20.5.110:FF:000078">
    <property type="entry name" value="Vesicle transport through interaction with t-SNAREs 1A"/>
    <property type="match status" value="1"/>
</dbReference>
<dbReference type="GO" id="GO:0016236">
    <property type="term" value="P:macroautophagy"/>
    <property type="evidence" value="ECO:0007669"/>
    <property type="project" value="TreeGrafter"/>
</dbReference>
<evidence type="ECO:0000256" key="9">
    <source>
        <dbReference type="ARBA" id="ARBA00023136"/>
    </source>
</evidence>
<evidence type="ECO:0000256" key="15">
    <source>
        <dbReference type="SAM" id="Coils"/>
    </source>
</evidence>
<feature type="transmembrane region" description="Helical" evidence="16">
    <location>
        <begin position="196"/>
        <end position="216"/>
    </location>
</feature>
<evidence type="ECO:0000256" key="5">
    <source>
        <dbReference type="ARBA" id="ARBA00022927"/>
    </source>
</evidence>
<comment type="similarity">
    <text evidence="2">Belongs to the VTI1 family.</text>
</comment>
<keyword evidence="5" id="KW-0653">Protein transport</keyword>
<dbReference type="GO" id="GO:0005789">
    <property type="term" value="C:endoplasmic reticulum membrane"/>
    <property type="evidence" value="ECO:0007669"/>
    <property type="project" value="TreeGrafter"/>
</dbReference>
<proteinExistence type="evidence at transcript level"/>
<keyword evidence="6 16" id="KW-1133">Transmembrane helix</keyword>
<dbReference type="InterPro" id="IPR027027">
    <property type="entry name" value="GOSR2/Membrin/Bos1"/>
</dbReference>
<accession>A0A6F9DXF9</accession>
<organism evidence="18">
    <name type="scientific">Phallusia mammillata</name>
    <dbReference type="NCBI Taxonomy" id="59560"/>
    <lineage>
        <taxon>Eukaryota</taxon>
        <taxon>Metazoa</taxon>
        <taxon>Chordata</taxon>
        <taxon>Tunicata</taxon>
        <taxon>Ascidiacea</taxon>
        <taxon>Phlebobranchia</taxon>
        <taxon>Ascidiidae</taxon>
        <taxon>Phallusia</taxon>
    </lineage>
</organism>
<protein>
    <recommendedName>
        <fullName evidence="12">Vesicle transport through interaction with t-SNAREs homolog 1A</fullName>
    </recommendedName>
    <alternativeName>
        <fullName evidence="14">Vesicle transport v-SNARE protein Vti1-like 2</fullName>
    </alternativeName>
    <alternativeName>
        <fullName evidence="13">Vti1-rp2</fullName>
    </alternativeName>
</protein>
<dbReference type="InterPro" id="IPR038407">
    <property type="entry name" value="v-SNARE_N_sf"/>
</dbReference>
<dbReference type="GO" id="GO:0000139">
    <property type="term" value="C:Golgi membrane"/>
    <property type="evidence" value="ECO:0007669"/>
    <property type="project" value="UniProtKB-SubCell"/>
</dbReference>
<dbReference type="InterPro" id="IPR010989">
    <property type="entry name" value="SNARE"/>
</dbReference>
<dbReference type="PIRSF" id="PIRSF028865">
    <property type="entry name" value="Membrin-2"/>
    <property type="match status" value="1"/>
</dbReference>
<dbReference type="GO" id="GO:0005484">
    <property type="term" value="F:SNAP receptor activity"/>
    <property type="evidence" value="ECO:0007669"/>
    <property type="project" value="InterPro"/>
</dbReference>
<evidence type="ECO:0000256" key="2">
    <source>
        <dbReference type="ARBA" id="ARBA00006108"/>
    </source>
</evidence>
<keyword evidence="9 16" id="KW-0472">Membrane</keyword>
<dbReference type="Pfam" id="PF05008">
    <property type="entry name" value="V-SNARE"/>
    <property type="match status" value="1"/>
</dbReference>
<keyword evidence="7" id="KW-0333">Golgi apparatus</keyword>
<dbReference type="AlphaFoldDB" id="A0A6F9DXF9"/>
<evidence type="ECO:0000256" key="4">
    <source>
        <dbReference type="ARBA" id="ARBA00022692"/>
    </source>
</evidence>
<dbReference type="Gene3D" id="1.20.5.110">
    <property type="match status" value="1"/>
</dbReference>